<sequence>MKKLPFKPTALRRAAPKPTQPEDSKDSDDDGLSLFRRAKEMAPIMAADQERRWKRHREAGQEAERKRLEAAREKRPRDNSEDSKDADIASQDTDAKADKGHPSLPLRADGTPVTDQSSQDGTGRTSELVTPPPSKRSRLDSSSAQRPILSPQLDIDQDPFPDASPTRRLRKPSTPSRKPKTEGPKSGSKPTTDPITIDSDSESDSAATQARPTLPPKQRSSSIELAKDPAPPPAEEDEFAEYIRKAEEKRARQQALQNAKSEEQTKESINILVLSSIPHAFPLEVKYQFSKPLRRVRDVWVDYQRKKGVPSIEHDDVVLTWRRQRIYNTSSLIGLGIRPTGDGRAEAEDGGSSGFRQNRTSIEIEAWNSEQFQEMEHKQELQRKRDAGELSEEEEEKPEERIRFVIVLKARDLEPLKSKVLPETTVETLILYFRQQRQIGSDREISLWWDGDRLEEHVEMQEAEIEADDTIEVHIS</sequence>
<feature type="compositionally biased region" description="Polar residues" evidence="1">
    <location>
        <begin position="113"/>
        <end position="128"/>
    </location>
</feature>
<dbReference type="Proteomes" id="UP000605986">
    <property type="component" value="Unassembled WGS sequence"/>
</dbReference>
<protein>
    <submittedName>
        <fullName evidence="3">Ubiquitin family protein</fullName>
    </submittedName>
</protein>
<evidence type="ECO:0000313" key="3">
    <source>
        <dbReference type="EMBL" id="KAF4444355.1"/>
    </source>
</evidence>
<feature type="compositionally biased region" description="Basic and acidic residues" evidence="1">
    <location>
        <begin position="377"/>
        <end position="388"/>
    </location>
</feature>
<name>A0A8H4K473_9HYPO</name>
<comment type="caution">
    <text evidence="3">The sequence shown here is derived from an EMBL/GenBank/DDBJ whole genome shotgun (WGS) entry which is preliminary data.</text>
</comment>
<evidence type="ECO:0000259" key="2">
    <source>
        <dbReference type="Pfam" id="PF11976"/>
    </source>
</evidence>
<feature type="region of interest" description="Disordered" evidence="1">
    <location>
        <begin position="1"/>
        <end position="236"/>
    </location>
</feature>
<accession>A0A8H4K473</accession>
<keyword evidence="4" id="KW-1185">Reference proteome</keyword>
<evidence type="ECO:0000256" key="1">
    <source>
        <dbReference type="SAM" id="MobiDB-lite"/>
    </source>
</evidence>
<dbReference type="InterPro" id="IPR022617">
    <property type="entry name" value="Rad60/SUMO-like_dom"/>
</dbReference>
<organism evidence="3 4">
    <name type="scientific">Fusarium austroafricanum</name>
    <dbReference type="NCBI Taxonomy" id="2364996"/>
    <lineage>
        <taxon>Eukaryota</taxon>
        <taxon>Fungi</taxon>
        <taxon>Dikarya</taxon>
        <taxon>Ascomycota</taxon>
        <taxon>Pezizomycotina</taxon>
        <taxon>Sordariomycetes</taxon>
        <taxon>Hypocreomycetidae</taxon>
        <taxon>Hypocreales</taxon>
        <taxon>Nectriaceae</taxon>
        <taxon>Fusarium</taxon>
        <taxon>Fusarium concolor species complex</taxon>
    </lineage>
</organism>
<dbReference type="InterPro" id="IPR029071">
    <property type="entry name" value="Ubiquitin-like_domsf"/>
</dbReference>
<feature type="compositionally biased region" description="Basic and acidic residues" evidence="1">
    <location>
        <begin position="58"/>
        <end position="101"/>
    </location>
</feature>
<dbReference type="Pfam" id="PF11976">
    <property type="entry name" value="Rad60-SLD"/>
    <property type="match status" value="1"/>
</dbReference>
<dbReference type="OrthoDB" id="3365399at2759"/>
<gene>
    <name evidence="3" type="ORF">F53441_11167</name>
</gene>
<feature type="domain" description="Rad60/SUMO-like" evidence="2">
    <location>
        <begin position="406"/>
        <end position="475"/>
    </location>
</feature>
<feature type="region of interest" description="Disordered" evidence="1">
    <location>
        <begin position="377"/>
        <end position="396"/>
    </location>
</feature>
<dbReference type="SUPFAM" id="SSF54236">
    <property type="entry name" value="Ubiquitin-like"/>
    <property type="match status" value="1"/>
</dbReference>
<dbReference type="AlphaFoldDB" id="A0A8H4K473"/>
<proteinExistence type="predicted"/>
<dbReference type="Gene3D" id="3.10.20.90">
    <property type="entry name" value="Phosphatidylinositol 3-kinase Catalytic Subunit, Chain A, domain 1"/>
    <property type="match status" value="1"/>
</dbReference>
<dbReference type="EMBL" id="JAADJG010000553">
    <property type="protein sequence ID" value="KAF4444355.1"/>
    <property type="molecule type" value="Genomic_DNA"/>
</dbReference>
<evidence type="ECO:0000313" key="4">
    <source>
        <dbReference type="Proteomes" id="UP000605986"/>
    </source>
</evidence>
<reference evidence="3" key="1">
    <citation type="submission" date="2020-01" db="EMBL/GenBank/DDBJ databases">
        <title>Identification and distribution of gene clusters putatively required for synthesis of sphingolipid metabolism inhibitors in phylogenetically diverse species of the filamentous fungus Fusarium.</title>
        <authorList>
            <person name="Kim H.-S."/>
            <person name="Busman M."/>
            <person name="Brown D.W."/>
            <person name="Divon H."/>
            <person name="Uhlig S."/>
            <person name="Proctor R.H."/>
        </authorList>
    </citation>
    <scope>NUCLEOTIDE SEQUENCE</scope>
    <source>
        <strain evidence="3">NRRL 53441</strain>
    </source>
</reference>